<protein>
    <recommendedName>
        <fullName evidence="2">Cytokinin riboside 5'-monophosphate phosphoribohydrolase</fullName>
        <ecNumber evidence="2">3.2.2.n1</ecNumber>
    </recommendedName>
</protein>
<dbReference type="InterPro" id="IPR005269">
    <property type="entry name" value="LOG"/>
</dbReference>
<dbReference type="Gene3D" id="3.40.50.450">
    <property type="match status" value="1"/>
</dbReference>
<dbReference type="PANTHER" id="PTHR43393:SF3">
    <property type="entry name" value="LYSINE DECARBOXYLASE-LIKE PROTEIN"/>
    <property type="match status" value="1"/>
</dbReference>
<dbReference type="PANTHER" id="PTHR43393">
    <property type="entry name" value="CYTOKININ RIBOSIDE 5'-MONOPHOSPHATE PHOSPHORIBOHYDROLASE"/>
    <property type="match status" value="1"/>
</dbReference>
<dbReference type="InterPro" id="IPR031100">
    <property type="entry name" value="LOG_fam"/>
</dbReference>
<dbReference type="EC" id="3.2.2.n1" evidence="2"/>
<comment type="caution">
    <text evidence="3">The sequence shown here is derived from an EMBL/GenBank/DDBJ whole genome shotgun (WGS) entry which is preliminary data.</text>
</comment>
<dbReference type="EMBL" id="JBHSMQ010000004">
    <property type="protein sequence ID" value="MFC5455916.1"/>
    <property type="molecule type" value="Genomic_DNA"/>
</dbReference>
<gene>
    <name evidence="3" type="ORF">ACFQDI_13710</name>
</gene>
<proteinExistence type="inferred from homology"/>
<dbReference type="NCBIfam" id="TIGR00730">
    <property type="entry name" value="Rossman fold protein, TIGR00730 family"/>
    <property type="match status" value="1"/>
</dbReference>
<dbReference type="Pfam" id="PF03641">
    <property type="entry name" value="Lysine_decarbox"/>
    <property type="match status" value="1"/>
</dbReference>
<dbReference type="RefSeq" id="WP_377167518.1">
    <property type="nucleotide sequence ID" value="NZ_JBHSMQ010000004.1"/>
</dbReference>
<evidence type="ECO:0000256" key="2">
    <source>
        <dbReference type="RuleBase" id="RU363015"/>
    </source>
</evidence>
<keyword evidence="2" id="KW-0378">Hydrolase</keyword>
<accession>A0ABW0KTH7</accession>
<comment type="catalytic activity">
    <reaction evidence="1">
        <text>AMP + H2O = D-ribose 5-phosphate + adenine</text>
        <dbReference type="Rhea" id="RHEA:20129"/>
        <dbReference type="ChEBI" id="CHEBI:15377"/>
        <dbReference type="ChEBI" id="CHEBI:16708"/>
        <dbReference type="ChEBI" id="CHEBI:78346"/>
        <dbReference type="ChEBI" id="CHEBI:456215"/>
        <dbReference type="EC" id="3.2.2.4"/>
    </reaction>
</comment>
<keyword evidence="4" id="KW-1185">Reference proteome</keyword>
<name>A0ABW0KTH7_9BACT</name>
<dbReference type="Proteomes" id="UP001596052">
    <property type="component" value="Unassembled WGS sequence"/>
</dbReference>
<dbReference type="InterPro" id="IPR052341">
    <property type="entry name" value="LOG_family_nucleotidases"/>
</dbReference>
<reference evidence="4" key="1">
    <citation type="journal article" date="2019" name="Int. J. Syst. Evol. Microbiol.">
        <title>The Global Catalogue of Microorganisms (GCM) 10K type strain sequencing project: providing services to taxonomists for standard genome sequencing and annotation.</title>
        <authorList>
            <consortium name="The Broad Institute Genomics Platform"/>
            <consortium name="The Broad Institute Genome Sequencing Center for Infectious Disease"/>
            <person name="Wu L."/>
            <person name="Ma J."/>
        </authorList>
    </citation>
    <scope>NUCLEOTIDE SEQUENCE [LARGE SCALE GENOMIC DNA]</scope>
    <source>
        <strain evidence="4">CGMCC 4.1469</strain>
    </source>
</reference>
<keyword evidence="2" id="KW-0203">Cytokinin biosynthesis</keyword>
<evidence type="ECO:0000256" key="1">
    <source>
        <dbReference type="ARBA" id="ARBA00000274"/>
    </source>
</evidence>
<comment type="similarity">
    <text evidence="2">Belongs to the LOG family.</text>
</comment>
<dbReference type="SUPFAM" id="SSF102405">
    <property type="entry name" value="MCP/YpsA-like"/>
    <property type="match status" value="1"/>
</dbReference>
<sequence>MPAPTLLDQESEPRIAKTCPSLIHASPEEIHADEQFCGQLEDRALLSGPNRRLRDLQLLYSVAKDFILGFRALHFVGPCITVFGSARFAEDHPYYKLARDMGAAIAGMGFTVLTGGGPGIMEAANRGAKDAGGKSVGCNIRLPFEQSHNPYLDRWVTMEHFFVRKTLLIKYSYGFIIMPGGFGTMDEMFEALTLIQTRKLRSFPIVIMGSDFWPEMRQFMEHMLKGATISPEDLDLIKWTDSVDEAVAHLQMKAVSQFGLRCHRVPESSALLGEKALEGAS</sequence>
<evidence type="ECO:0000313" key="3">
    <source>
        <dbReference type="EMBL" id="MFC5455916.1"/>
    </source>
</evidence>
<evidence type="ECO:0000313" key="4">
    <source>
        <dbReference type="Proteomes" id="UP001596052"/>
    </source>
</evidence>
<organism evidence="3 4">
    <name type="scientific">Prosthecobacter fluviatilis</name>
    <dbReference type="NCBI Taxonomy" id="445931"/>
    <lineage>
        <taxon>Bacteria</taxon>
        <taxon>Pseudomonadati</taxon>
        <taxon>Verrucomicrobiota</taxon>
        <taxon>Verrucomicrobiia</taxon>
        <taxon>Verrucomicrobiales</taxon>
        <taxon>Verrucomicrobiaceae</taxon>
        <taxon>Prosthecobacter</taxon>
    </lineage>
</organism>